<dbReference type="AlphaFoldDB" id="A0A445J7R9"/>
<keyword evidence="2" id="KW-1185">Reference proteome</keyword>
<proteinExistence type="predicted"/>
<reference evidence="1 2" key="1">
    <citation type="submission" date="2018-09" db="EMBL/GenBank/DDBJ databases">
        <title>A high-quality reference genome of wild soybean provides a powerful tool to mine soybean genomes.</title>
        <authorList>
            <person name="Xie M."/>
            <person name="Chung C.Y.L."/>
            <person name="Li M.-W."/>
            <person name="Wong F.-L."/>
            <person name="Chan T.-F."/>
            <person name="Lam H.-M."/>
        </authorList>
    </citation>
    <scope>NUCLEOTIDE SEQUENCE [LARGE SCALE GENOMIC DNA]</scope>
    <source>
        <strain evidence="2">cv. W05</strain>
        <tissue evidence="1">Hypocotyl of etiolated seedlings</tissue>
    </source>
</reference>
<sequence length="161" mass="18272">MISYADMLKGSHGCQQLQLSSIVRDVNYSCGSCGYELNLNSSNRNTCSLIDSKSIKRGIISFFSVDESRFTQIQQLHWPSWMPFFNSKRQRTKLFCRSCGNHLGYAYTLPSQSQSWDGISDDSRIYDIKLTALLPSFCEEPSQKLEDMGKFETASSSTLVF</sequence>
<dbReference type="InterPro" id="IPR045282">
    <property type="entry name" value="At4g08330-like"/>
</dbReference>
<comment type="caution">
    <text evidence="1">The sequence shown here is derived from an EMBL/GenBank/DDBJ whole genome shotgun (WGS) entry which is preliminary data.</text>
</comment>
<gene>
    <name evidence="1" type="ORF">D0Y65_019199</name>
</gene>
<dbReference type="PANTHER" id="PTHR33674">
    <property type="entry name" value="METHIONINE-S-OXIDE REDUCTASE"/>
    <property type="match status" value="1"/>
</dbReference>
<evidence type="ECO:0000313" key="1">
    <source>
        <dbReference type="EMBL" id="RZB94524.1"/>
    </source>
</evidence>
<accession>A0A445J7R9</accession>
<dbReference type="PANTHER" id="PTHR33674:SF4">
    <property type="entry name" value="CENP-V_GFA DOMAIN-CONTAINING PROTEIN"/>
    <property type="match status" value="1"/>
</dbReference>
<dbReference type="Gramene" id="XM_028386659.1">
    <property type="protein sequence ID" value="XP_028242460.1"/>
    <property type="gene ID" value="LOC114420940"/>
</dbReference>
<organism evidence="1 2">
    <name type="scientific">Glycine soja</name>
    <name type="common">Wild soybean</name>
    <dbReference type="NCBI Taxonomy" id="3848"/>
    <lineage>
        <taxon>Eukaryota</taxon>
        <taxon>Viridiplantae</taxon>
        <taxon>Streptophyta</taxon>
        <taxon>Embryophyta</taxon>
        <taxon>Tracheophyta</taxon>
        <taxon>Spermatophyta</taxon>
        <taxon>Magnoliopsida</taxon>
        <taxon>eudicotyledons</taxon>
        <taxon>Gunneridae</taxon>
        <taxon>Pentapetalae</taxon>
        <taxon>rosids</taxon>
        <taxon>fabids</taxon>
        <taxon>Fabales</taxon>
        <taxon>Fabaceae</taxon>
        <taxon>Papilionoideae</taxon>
        <taxon>50 kb inversion clade</taxon>
        <taxon>NPAAA clade</taxon>
        <taxon>indigoferoid/millettioid clade</taxon>
        <taxon>Phaseoleae</taxon>
        <taxon>Glycine</taxon>
        <taxon>Glycine subgen. Soja</taxon>
    </lineage>
</organism>
<dbReference type="Pfam" id="PF24046">
    <property type="entry name" value="At4g08330"/>
    <property type="match status" value="1"/>
</dbReference>
<evidence type="ECO:0000313" key="2">
    <source>
        <dbReference type="Proteomes" id="UP000289340"/>
    </source>
</evidence>
<dbReference type="EMBL" id="QZWG01000008">
    <property type="protein sequence ID" value="RZB94524.1"/>
    <property type="molecule type" value="Genomic_DNA"/>
</dbReference>
<dbReference type="Proteomes" id="UP000289340">
    <property type="component" value="Chromosome 8"/>
</dbReference>
<name>A0A445J7R9_GLYSO</name>
<protein>
    <submittedName>
        <fullName evidence="1">Uncharacterized protein</fullName>
    </submittedName>
</protein>